<evidence type="ECO:0000313" key="3">
    <source>
        <dbReference type="Proteomes" id="UP000034696"/>
    </source>
</evidence>
<sequence length="98" mass="11684">MIPAYIKPYFWEADTKKLDPKKYPEYVISRVLEYGDKKSAGWMIKTFDRNVIRKVIINSHGLSPRSANFWGALFDVSKNKILCLKKSYQKRQKLHWPY</sequence>
<accession>A0A0G1M4Z0</accession>
<feature type="domain" description="DUF6922" evidence="1">
    <location>
        <begin position="7"/>
        <end position="56"/>
    </location>
</feature>
<dbReference type="Proteomes" id="UP000034696">
    <property type="component" value="Unassembled WGS sequence"/>
</dbReference>
<evidence type="ECO:0000259" key="1">
    <source>
        <dbReference type="Pfam" id="PF21956"/>
    </source>
</evidence>
<comment type="caution">
    <text evidence="2">The sequence shown here is derived from an EMBL/GenBank/DDBJ whole genome shotgun (WGS) entry which is preliminary data.</text>
</comment>
<dbReference type="InterPro" id="IPR053830">
    <property type="entry name" value="DUF6922"/>
</dbReference>
<organism evidence="2 3">
    <name type="scientific">Candidatus Giovannonibacteria bacterium GW2011_GWA2_45_21</name>
    <dbReference type="NCBI Taxonomy" id="1618649"/>
    <lineage>
        <taxon>Bacteria</taxon>
        <taxon>Candidatus Giovannoniibacteriota</taxon>
    </lineage>
</organism>
<dbReference type="AlphaFoldDB" id="A0A0G1M4Z0"/>
<name>A0A0G1M4Z0_9BACT</name>
<evidence type="ECO:0000313" key="2">
    <source>
        <dbReference type="EMBL" id="KKU03137.1"/>
    </source>
</evidence>
<gene>
    <name evidence="2" type="ORF">UX06_C0045G0003</name>
</gene>
<reference evidence="2 3" key="1">
    <citation type="journal article" date="2015" name="Nature">
        <title>rRNA introns, odd ribosomes, and small enigmatic genomes across a large radiation of phyla.</title>
        <authorList>
            <person name="Brown C.T."/>
            <person name="Hug L.A."/>
            <person name="Thomas B.C."/>
            <person name="Sharon I."/>
            <person name="Castelle C.J."/>
            <person name="Singh A."/>
            <person name="Wilkins M.J."/>
            <person name="Williams K.H."/>
            <person name="Banfield J.F."/>
        </authorList>
    </citation>
    <scope>NUCLEOTIDE SEQUENCE [LARGE SCALE GENOMIC DNA]</scope>
</reference>
<proteinExistence type="predicted"/>
<protein>
    <recommendedName>
        <fullName evidence="1">DUF6922 domain-containing protein</fullName>
    </recommendedName>
</protein>
<dbReference type="Pfam" id="PF21956">
    <property type="entry name" value="DUF6922"/>
    <property type="match status" value="1"/>
</dbReference>
<dbReference type="EMBL" id="LCKT01000045">
    <property type="protein sequence ID" value="KKU03137.1"/>
    <property type="molecule type" value="Genomic_DNA"/>
</dbReference>